<dbReference type="AlphaFoldDB" id="A0A1H8N5N1"/>
<organism evidence="1 2">
    <name type="scientific">Salinihabitans flavidus</name>
    <dbReference type="NCBI Taxonomy" id="569882"/>
    <lineage>
        <taxon>Bacteria</taxon>
        <taxon>Pseudomonadati</taxon>
        <taxon>Pseudomonadota</taxon>
        <taxon>Alphaproteobacteria</taxon>
        <taxon>Rhodobacterales</taxon>
        <taxon>Roseobacteraceae</taxon>
        <taxon>Salinihabitans</taxon>
    </lineage>
</organism>
<protein>
    <submittedName>
        <fullName evidence="1">Uncharacterized protein</fullName>
    </submittedName>
</protein>
<dbReference type="STRING" id="569882.SAMN04490248_10321"/>
<dbReference type="EMBL" id="FODS01000003">
    <property type="protein sequence ID" value="SEO24991.1"/>
    <property type="molecule type" value="Genomic_DNA"/>
</dbReference>
<reference evidence="1 2" key="1">
    <citation type="submission" date="2016-10" db="EMBL/GenBank/DDBJ databases">
        <authorList>
            <person name="de Groot N.N."/>
        </authorList>
    </citation>
    <scope>NUCLEOTIDE SEQUENCE [LARGE SCALE GENOMIC DNA]</scope>
    <source>
        <strain evidence="1 2">DSM 27842</strain>
    </source>
</reference>
<dbReference type="Proteomes" id="UP000198893">
    <property type="component" value="Unassembled WGS sequence"/>
</dbReference>
<keyword evidence="2" id="KW-1185">Reference proteome</keyword>
<sequence>MMDLHTRLMAAHACRDRAALVALYAEAADTVNDPDACGFYLTHAYVHALEAGDNAARTLHARLKAMGRES</sequence>
<accession>A0A1H8N5N1</accession>
<name>A0A1H8N5N1_9RHOB</name>
<evidence type="ECO:0000313" key="1">
    <source>
        <dbReference type="EMBL" id="SEO24991.1"/>
    </source>
</evidence>
<evidence type="ECO:0000313" key="2">
    <source>
        <dbReference type="Proteomes" id="UP000198893"/>
    </source>
</evidence>
<gene>
    <name evidence="1" type="ORF">SAMN04490248_10321</name>
</gene>
<proteinExistence type="predicted"/>
<dbReference type="RefSeq" id="WP_175483154.1">
    <property type="nucleotide sequence ID" value="NZ_FODS01000003.1"/>
</dbReference>